<accession>C5FCN2</accession>
<protein>
    <submittedName>
        <fullName evidence="2">Uncharacterized protein</fullName>
    </submittedName>
</protein>
<dbReference type="HOGENOM" id="CLU_058249_0_0_1"/>
<proteinExistence type="predicted"/>
<evidence type="ECO:0000313" key="3">
    <source>
        <dbReference type="Proteomes" id="UP000002035"/>
    </source>
</evidence>
<evidence type="ECO:0000256" key="1">
    <source>
        <dbReference type="SAM" id="MobiDB-lite"/>
    </source>
</evidence>
<gene>
    <name evidence="2" type="ORF">MCYG_00454</name>
</gene>
<dbReference type="Proteomes" id="UP000002035">
    <property type="component" value="Unassembled WGS sequence"/>
</dbReference>
<feature type="region of interest" description="Disordered" evidence="1">
    <location>
        <begin position="40"/>
        <end position="59"/>
    </location>
</feature>
<keyword evidence="3" id="KW-1185">Reference proteome</keyword>
<sequence>MLFRMCSPLLSPLVLSSTIRRFARSPVPCKSLLSTCVPPQARRRPHATKASPDAPTDVNPRLVAEGDIRLSSSQVKDLFAGRFPTDCDRDVLVLKDLSQRDFKSIVHGFERSLCRRKERPSGYLVFGDSFHTTSVLRAPPSDVHEALVWNIGSLVLNALQQATAGQDCGSFHVMTNTGTRSNAKFAMKVPDVRIVRREPVPASGQRSRAKTVFIAEIGFTESSSELERSIKEWFNAMPDVHLAFLVKLDERPRFSSKRAFSCLPANVIANPEAYINCDIKSSLNQGATEIYGVNFVGKITAYLEIWRRGCDGAEAARSGERIVFYDSSKVLKPPKPEIDLAAFGLPDHLRDKKLVLDCGGWDAELEVQSIELAYKRLCSTLEKHCTTEEKGAK</sequence>
<dbReference type="EMBL" id="DS995701">
    <property type="protein sequence ID" value="EEQ27566.1"/>
    <property type="molecule type" value="Genomic_DNA"/>
</dbReference>
<dbReference type="OMA" id="DNHEEIN"/>
<organism evidence="2 3">
    <name type="scientific">Arthroderma otae (strain ATCC MYA-4605 / CBS 113480)</name>
    <name type="common">Microsporum canis</name>
    <dbReference type="NCBI Taxonomy" id="554155"/>
    <lineage>
        <taxon>Eukaryota</taxon>
        <taxon>Fungi</taxon>
        <taxon>Dikarya</taxon>
        <taxon>Ascomycota</taxon>
        <taxon>Pezizomycotina</taxon>
        <taxon>Eurotiomycetes</taxon>
        <taxon>Eurotiomycetidae</taxon>
        <taxon>Onygenales</taxon>
        <taxon>Arthrodermataceae</taxon>
        <taxon>Microsporum</taxon>
    </lineage>
</organism>
<dbReference type="AlphaFoldDB" id="C5FCN2"/>
<evidence type="ECO:0000313" key="2">
    <source>
        <dbReference type="EMBL" id="EEQ27566.1"/>
    </source>
</evidence>
<dbReference type="RefSeq" id="XP_002850350.1">
    <property type="nucleotide sequence ID" value="XM_002850304.1"/>
</dbReference>
<dbReference type="VEuPathDB" id="FungiDB:MCYG_00454"/>
<dbReference type="eggNOG" id="ENOG502SYSE">
    <property type="taxonomic scope" value="Eukaryota"/>
</dbReference>
<dbReference type="GeneID" id="9225571"/>
<reference evidence="3" key="1">
    <citation type="journal article" date="2012" name="MBio">
        <title>Comparative genome analysis of Trichophyton rubrum and related dermatophytes reveals candidate genes involved in infection.</title>
        <authorList>
            <person name="Martinez D.A."/>
            <person name="Oliver B.G."/>
            <person name="Graeser Y."/>
            <person name="Goldberg J.M."/>
            <person name="Li W."/>
            <person name="Martinez-Rossi N.M."/>
            <person name="Monod M."/>
            <person name="Shelest E."/>
            <person name="Barton R.C."/>
            <person name="Birch E."/>
            <person name="Brakhage A.A."/>
            <person name="Chen Z."/>
            <person name="Gurr S.J."/>
            <person name="Heiman D."/>
            <person name="Heitman J."/>
            <person name="Kosti I."/>
            <person name="Rossi A."/>
            <person name="Saif S."/>
            <person name="Samalova M."/>
            <person name="Saunders C.W."/>
            <person name="Shea T."/>
            <person name="Summerbell R.C."/>
            <person name="Xu J."/>
            <person name="Young S."/>
            <person name="Zeng Q."/>
            <person name="Birren B.W."/>
            <person name="Cuomo C.A."/>
            <person name="White T.C."/>
        </authorList>
    </citation>
    <scope>NUCLEOTIDE SEQUENCE [LARGE SCALE GENOMIC DNA]</scope>
    <source>
        <strain evidence="3">ATCC MYA-4605 / CBS 113480</strain>
    </source>
</reference>
<name>C5FCN2_ARTOC</name>
<dbReference type="OrthoDB" id="4147652at2759"/>